<keyword evidence="3" id="KW-1185">Reference proteome</keyword>
<gene>
    <name evidence="2" type="ORF">V6N11_071449</name>
</gene>
<reference evidence="2 3" key="1">
    <citation type="journal article" date="2024" name="G3 (Bethesda)">
        <title>Genome assembly of Hibiscus sabdariffa L. provides insights into metabolisms of medicinal natural products.</title>
        <authorList>
            <person name="Kim T."/>
        </authorList>
    </citation>
    <scope>NUCLEOTIDE SEQUENCE [LARGE SCALE GENOMIC DNA]</scope>
    <source>
        <strain evidence="2">TK-2024</strain>
        <tissue evidence="2">Old leaves</tissue>
    </source>
</reference>
<feature type="domain" description="Reverse transcriptase zinc-binding" evidence="1">
    <location>
        <begin position="24"/>
        <end position="119"/>
    </location>
</feature>
<evidence type="ECO:0000259" key="1">
    <source>
        <dbReference type="Pfam" id="PF13966"/>
    </source>
</evidence>
<comment type="caution">
    <text evidence="2">The sequence shown here is derived from an EMBL/GenBank/DDBJ whole genome shotgun (WGS) entry which is preliminary data.</text>
</comment>
<evidence type="ECO:0000313" key="2">
    <source>
        <dbReference type="EMBL" id="KAK9043098.1"/>
    </source>
</evidence>
<dbReference type="EMBL" id="JBBPBN010000003">
    <property type="protein sequence ID" value="KAK9043098.1"/>
    <property type="molecule type" value="Genomic_DNA"/>
</dbReference>
<evidence type="ECO:0000313" key="3">
    <source>
        <dbReference type="Proteomes" id="UP001396334"/>
    </source>
</evidence>
<dbReference type="Proteomes" id="UP001396334">
    <property type="component" value="Unassembled WGS sequence"/>
</dbReference>
<proteinExistence type="predicted"/>
<dbReference type="Pfam" id="PF13966">
    <property type="entry name" value="zf-RVT"/>
    <property type="match status" value="1"/>
</dbReference>
<accession>A0ABR2U039</accession>
<protein>
    <recommendedName>
        <fullName evidence="1">Reverse transcriptase zinc-binding domain-containing protein</fullName>
    </recommendedName>
</protein>
<organism evidence="2 3">
    <name type="scientific">Hibiscus sabdariffa</name>
    <name type="common">roselle</name>
    <dbReference type="NCBI Taxonomy" id="183260"/>
    <lineage>
        <taxon>Eukaryota</taxon>
        <taxon>Viridiplantae</taxon>
        <taxon>Streptophyta</taxon>
        <taxon>Embryophyta</taxon>
        <taxon>Tracheophyta</taxon>
        <taxon>Spermatophyta</taxon>
        <taxon>Magnoliopsida</taxon>
        <taxon>eudicotyledons</taxon>
        <taxon>Gunneridae</taxon>
        <taxon>Pentapetalae</taxon>
        <taxon>rosids</taxon>
        <taxon>malvids</taxon>
        <taxon>Malvales</taxon>
        <taxon>Malvaceae</taxon>
        <taxon>Malvoideae</taxon>
        <taxon>Hibiscus</taxon>
    </lineage>
</organism>
<name>A0ABR2U039_9ROSI</name>
<sequence>MCMQLPRHPQADMYIWRANKLGQYSVRNGYKLLCGEDLDPTGEPNLLQYVSANIYNTLQSLKLPAKIKITWWRTFNNFLLTAVNLHNITLNVHLNCCLCESASESVLHLLFECPFSAQVLSALHITLPTVSDEHQWLQWLSHLFDCLLKEVRRSYFSRKYFPSSYVPSLEIAEAHVCNKAVSLPRDMSETFGLTNNVKRSKMGFEAISFNHVNRRQNEVIHVLAKEGWHFAYQRGWIEEAPDVVVAAAKKYYWWVDPPL</sequence>
<dbReference type="InterPro" id="IPR026960">
    <property type="entry name" value="RVT-Znf"/>
</dbReference>